<dbReference type="EMBL" id="CM056819">
    <property type="protein sequence ID" value="KAJ8624992.1"/>
    <property type="molecule type" value="Genomic_DNA"/>
</dbReference>
<gene>
    <name evidence="1" type="ORF">MRB53_033522</name>
</gene>
<evidence type="ECO:0000313" key="2">
    <source>
        <dbReference type="Proteomes" id="UP001234297"/>
    </source>
</evidence>
<organism evidence="1 2">
    <name type="scientific">Persea americana</name>
    <name type="common">Avocado</name>
    <dbReference type="NCBI Taxonomy" id="3435"/>
    <lineage>
        <taxon>Eukaryota</taxon>
        <taxon>Viridiplantae</taxon>
        <taxon>Streptophyta</taxon>
        <taxon>Embryophyta</taxon>
        <taxon>Tracheophyta</taxon>
        <taxon>Spermatophyta</taxon>
        <taxon>Magnoliopsida</taxon>
        <taxon>Magnoliidae</taxon>
        <taxon>Laurales</taxon>
        <taxon>Lauraceae</taxon>
        <taxon>Persea</taxon>
    </lineage>
</organism>
<accession>A0ACC2KVY7</accession>
<keyword evidence="2" id="KW-1185">Reference proteome</keyword>
<dbReference type="Proteomes" id="UP001234297">
    <property type="component" value="Chromosome 11"/>
</dbReference>
<protein>
    <submittedName>
        <fullName evidence="1">Uncharacterized protein</fullName>
    </submittedName>
</protein>
<sequence length="430" mass="48662">MMERPHVVCVPFPAQGHITPMFELAKLLHSNGFYVTFVNTHFNHNRLFRSSGLQSLKLMEDFQFEAIPDGLPEPDRDATQDIPALCKSTSENCLTPFRDLLRKLNTSTSIPRISCIVSDGTMSFTLDAAEELGIPQALFWTWSACGHLGYLHYQQLVERGLVPFKDESFFTNGSLDAPIDWIPGMNSIRLKDLPSFIRTTDPDDIMINFIIREIKRSTRAKAIILNTFDDLEHEALQAMKSISPQLYTIGPLSVLSNQVPHTPLKTLGASLWKEDSKCVDWLDTKGPRSVVFVNFGSIAVMTAKQLEEMAWGLANSNHPFLWVIRPDLVGGESAIAMLYSKFVIATEDREQQTNCWYACKEWGIGMEIDNDVKRDEVEGIIREMMEGAEKGKEMSKKAVEWKERVEIATKQGGSSYENLNSFVKQMLWPN</sequence>
<proteinExistence type="predicted"/>
<name>A0ACC2KVY7_PERAE</name>
<evidence type="ECO:0000313" key="1">
    <source>
        <dbReference type="EMBL" id="KAJ8624992.1"/>
    </source>
</evidence>
<reference evidence="1 2" key="1">
    <citation type="journal article" date="2022" name="Hortic Res">
        <title>A haplotype resolved chromosomal level avocado genome allows analysis of novel avocado genes.</title>
        <authorList>
            <person name="Nath O."/>
            <person name="Fletcher S.J."/>
            <person name="Hayward A."/>
            <person name="Shaw L.M."/>
            <person name="Masouleh A.K."/>
            <person name="Furtado A."/>
            <person name="Henry R.J."/>
            <person name="Mitter N."/>
        </authorList>
    </citation>
    <scope>NUCLEOTIDE SEQUENCE [LARGE SCALE GENOMIC DNA]</scope>
    <source>
        <strain evidence="2">cv. Hass</strain>
    </source>
</reference>
<comment type="caution">
    <text evidence="1">The sequence shown here is derived from an EMBL/GenBank/DDBJ whole genome shotgun (WGS) entry which is preliminary data.</text>
</comment>